<proteinExistence type="predicted"/>
<evidence type="ECO:0000313" key="4">
    <source>
        <dbReference type="Proteomes" id="UP000269903"/>
    </source>
</evidence>
<accession>A0A2X3U5W3</accession>
<name>A0A2X3U5W3_STRSZ</name>
<dbReference type="Proteomes" id="UP000269903">
    <property type="component" value="Chromosome"/>
</dbReference>
<dbReference type="RefSeq" id="WP_043052249.1">
    <property type="nucleotide sequence ID" value="NZ_CP065058.1"/>
</dbReference>
<sequence length="130" mass="15533">MADRIVEEVAIYRKLREMDDAEQDFLRQKKAYQKREDSLSERRHVLDDLINSEYQKMGAFLKRLDLSVNAASDFFKELDRLKDQSNAEFHLQRAALEEERAQSTKTFRQEQDQREAELLDMRRAYANTNN</sequence>
<organism evidence="2 4">
    <name type="scientific">Streptococcus equi subsp. zooepidemicus</name>
    <dbReference type="NCBI Taxonomy" id="40041"/>
    <lineage>
        <taxon>Bacteria</taxon>
        <taxon>Bacillati</taxon>
        <taxon>Bacillota</taxon>
        <taxon>Bacilli</taxon>
        <taxon>Lactobacillales</taxon>
        <taxon>Streptococcaceae</taxon>
        <taxon>Streptococcus</taxon>
    </lineage>
</organism>
<evidence type="ECO:0000313" key="3">
    <source>
        <dbReference type="Proteomes" id="UP000255476"/>
    </source>
</evidence>
<evidence type="ECO:0000313" key="1">
    <source>
        <dbReference type="EMBL" id="SUO80586.1"/>
    </source>
</evidence>
<dbReference type="Proteomes" id="UP000255476">
    <property type="component" value="Unassembled WGS sequence"/>
</dbReference>
<reference evidence="1 3" key="1">
    <citation type="submission" date="2018-06" db="EMBL/GenBank/DDBJ databases">
        <authorList>
            <consortium name="Pathogen Informatics"/>
            <person name="Doyle S."/>
        </authorList>
    </citation>
    <scope>NUCLEOTIDE SEQUENCE [LARGE SCALE GENOMIC DNA]</scope>
    <source>
        <strain evidence="1 3">NCTC7023</strain>
    </source>
</reference>
<dbReference type="EMBL" id="UHHT01000001">
    <property type="protein sequence ID" value="SUO80586.1"/>
    <property type="molecule type" value="Genomic_DNA"/>
</dbReference>
<dbReference type="EMBL" id="LR134317">
    <property type="protein sequence ID" value="VEF09114.1"/>
    <property type="molecule type" value="Genomic_DNA"/>
</dbReference>
<reference evidence="2 4" key="2">
    <citation type="submission" date="2018-12" db="EMBL/GenBank/DDBJ databases">
        <authorList>
            <consortium name="Pathogen Informatics"/>
        </authorList>
    </citation>
    <scope>NUCLEOTIDE SEQUENCE [LARGE SCALE GENOMIC DNA]</scope>
    <source>
        <strain evidence="2 4">NCTC6180</strain>
    </source>
</reference>
<evidence type="ECO:0000313" key="2">
    <source>
        <dbReference type="EMBL" id="VEF09114.1"/>
    </source>
</evidence>
<dbReference type="AlphaFoldDB" id="A0A2X3U5W3"/>
<evidence type="ECO:0008006" key="5">
    <source>
        <dbReference type="Google" id="ProtNLM"/>
    </source>
</evidence>
<gene>
    <name evidence="2" type="ORF">NCTC6180_01749</name>
    <name evidence="1" type="ORF">NCTC7023_00423</name>
</gene>
<protein>
    <recommendedName>
        <fullName evidence="5">Flagellar FliJ protein</fullName>
    </recommendedName>
</protein>